<comment type="caution">
    <text evidence="1">The sequence shown here is derived from an EMBL/GenBank/DDBJ whole genome shotgun (WGS) entry which is preliminary data.</text>
</comment>
<dbReference type="Proteomes" id="UP000789525">
    <property type="component" value="Unassembled WGS sequence"/>
</dbReference>
<evidence type="ECO:0000313" key="1">
    <source>
        <dbReference type="EMBL" id="CAG8464601.1"/>
    </source>
</evidence>
<accession>A0ACA9KBZ9</accession>
<dbReference type="EMBL" id="CAJVPT010001548">
    <property type="protein sequence ID" value="CAG8464601.1"/>
    <property type="molecule type" value="Genomic_DNA"/>
</dbReference>
<proteinExistence type="predicted"/>
<organism evidence="1 2">
    <name type="scientific">Acaulospora colombiana</name>
    <dbReference type="NCBI Taxonomy" id="27376"/>
    <lineage>
        <taxon>Eukaryota</taxon>
        <taxon>Fungi</taxon>
        <taxon>Fungi incertae sedis</taxon>
        <taxon>Mucoromycota</taxon>
        <taxon>Glomeromycotina</taxon>
        <taxon>Glomeromycetes</taxon>
        <taxon>Diversisporales</taxon>
        <taxon>Acaulosporaceae</taxon>
        <taxon>Acaulospora</taxon>
    </lineage>
</organism>
<protein>
    <submittedName>
        <fullName evidence="1">10760_t:CDS:1</fullName>
    </submittedName>
</protein>
<evidence type="ECO:0000313" key="2">
    <source>
        <dbReference type="Proteomes" id="UP000789525"/>
    </source>
</evidence>
<keyword evidence="2" id="KW-1185">Reference proteome</keyword>
<name>A0ACA9KBZ9_9GLOM</name>
<gene>
    <name evidence="1" type="ORF">ACOLOM_LOCUS1318</name>
</gene>
<reference evidence="1" key="1">
    <citation type="submission" date="2021-06" db="EMBL/GenBank/DDBJ databases">
        <authorList>
            <person name="Kallberg Y."/>
            <person name="Tangrot J."/>
            <person name="Rosling A."/>
        </authorList>
    </citation>
    <scope>NUCLEOTIDE SEQUENCE</scope>
    <source>
        <strain evidence="1">CL356</strain>
    </source>
</reference>
<sequence>MTCSHLWTPSLEPRTVVHSWYRHSMNEAAALDKEEEELNSELLEMKNRCKRAAVPGAYRFKHGEDDNDDGERVVSLASPPHGFVDDDDDPDLLLPALISESSGTPDIFSPSAEINTASPTERRATDSTGRMIPPDTRGRNHEVSDSGDVTSRNSVESNLVSGDDYNEGDVEVNFT</sequence>